<dbReference type="InterPro" id="IPR004147">
    <property type="entry name" value="ABC1_dom"/>
</dbReference>
<feature type="domain" description="ABC1 atypical kinase-like" evidence="2">
    <location>
        <begin position="400"/>
        <end position="600"/>
    </location>
</feature>
<accession>A0A3G5ADB2</accession>
<sequence length="706" mass="79513">MRRVFDVARRVAAFSAKTIPKKQHPWKLYGVGLAALASAGGVYLYLNPEKIFSKSVEKKFDYAVSYTAKKKIFQLVPMPQVPDFSIKGDEKELSLVEWAEMVGSTMRELEKSYLVKTVNYMRETLMEYILNEIPEVELRLRELRMVLPNSLELYLVTESELEGEMVRAGFVRASLLQENIVDSRVAYSINAKLLEVGLLAYPGDKNECFAFVQGSGGIGKLGLDVGDPKSVLVVESLERMRAEFQKLHPMVQRDIMERVVVRMIGFAGKSAESKVKYQGVLEKQIFERLGGDELLKPMVGHLGAIFNALPVRLQAKILIGTLRESRDNLSYLRGLLSNTGIVAIKFGQIVAEDPDPKIPVEYKEMLAGLRDSNDAMGLTEFWKSIPDSIRSGIESLGPLLGVGSVKQVHMVCMVDGGKKVVAVVRKNIEDDAVAMIKALRSLRKIDGLVNRIEKLVFHEMDLWLEYDAFEHLRRKTSFGSAGFILIPNVEVNTLNCLIRDMANGDTLAKILKYRHKFDASPFKEKILKHIGELHRIAILTAFEEGFVMSDLHFGNIVYDHVKDKLVIFDPGQNDTLSKEQAKALLWTMVVLTDKKRMRRMKTAVLGQLKKVGTYEKGLEKKFDAAFDSCVELPDLRARFFQLLIATEREGIILPNAFFAAAKMLDTLQSHETLLNLPNNVEKQIGDLFWKNTSIGEKCRFVVGSIV</sequence>
<protein>
    <recommendedName>
        <fullName evidence="2">ABC1 atypical kinase-like domain-containing protein</fullName>
    </recommendedName>
</protein>
<dbReference type="SUPFAM" id="SSF56112">
    <property type="entry name" value="Protein kinase-like (PK-like)"/>
    <property type="match status" value="1"/>
</dbReference>
<gene>
    <name evidence="3" type="ORF">Hyperionvirus13_26</name>
</gene>
<evidence type="ECO:0000259" key="2">
    <source>
        <dbReference type="Pfam" id="PF03109"/>
    </source>
</evidence>
<dbReference type="InterPro" id="IPR011009">
    <property type="entry name" value="Kinase-like_dom_sf"/>
</dbReference>
<keyword evidence="1" id="KW-1133">Transmembrane helix</keyword>
<dbReference type="EMBL" id="MK072395">
    <property type="protein sequence ID" value="AYV83883.1"/>
    <property type="molecule type" value="Genomic_DNA"/>
</dbReference>
<reference evidence="3" key="1">
    <citation type="submission" date="2018-10" db="EMBL/GenBank/DDBJ databases">
        <title>Hidden diversity of soil giant viruses.</title>
        <authorList>
            <person name="Schulz F."/>
            <person name="Alteio L."/>
            <person name="Goudeau D."/>
            <person name="Ryan E.M."/>
            <person name="Malmstrom R.R."/>
            <person name="Blanchard J."/>
            <person name="Woyke T."/>
        </authorList>
    </citation>
    <scope>NUCLEOTIDE SEQUENCE</scope>
    <source>
        <strain evidence="3">HYV1</strain>
    </source>
</reference>
<keyword evidence="1" id="KW-0812">Transmembrane</keyword>
<evidence type="ECO:0000313" key="3">
    <source>
        <dbReference type="EMBL" id="AYV83883.1"/>
    </source>
</evidence>
<proteinExistence type="predicted"/>
<organism evidence="3">
    <name type="scientific">Hyperionvirus sp</name>
    <dbReference type="NCBI Taxonomy" id="2487770"/>
    <lineage>
        <taxon>Viruses</taxon>
        <taxon>Varidnaviria</taxon>
        <taxon>Bamfordvirae</taxon>
        <taxon>Nucleocytoviricota</taxon>
        <taxon>Megaviricetes</taxon>
        <taxon>Imitervirales</taxon>
        <taxon>Mimiviridae</taxon>
        <taxon>Klosneuvirinae</taxon>
    </lineage>
</organism>
<feature type="transmembrane region" description="Helical" evidence="1">
    <location>
        <begin position="26"/>
        <end position="46"/>
    </location>
</feature>
<dbReference type="Pfam" id="PF03109">
    <property type="entry name" value="ABC1"/>
    <property type="match status" value="1"/>
</dbReference>
<name>A0A3G5ADB2_9VIRU</name>
<keyword evidence="1" id="KW-0472">Membrane</keyword>
<evidence type="ECO:0000256" key="1">
    <source>
        <dbReference type="SAM" id="Phobius"/>
    </source>
</evidence>